<dbReference type="Proteomes" id="UP001227317">
    <property type="component" value="Unassembled WGS sequence"/>
</dbReference>
<dbReference type="PANTHER" id="PTHR46310:SF7">
    <property type="entry name" value="AMIDASE 1"/>
    <property type="match status" value="1"/>
</dbReference>
<dbReference type="GO" id="GO:0004040">
    <property type="term" value="F:amidase activity"/>
    <property type="evidence" value="ECO:0007669"/>
    <property type="project" value="UniProtKB-EC"/>
</dbReference>
<proteinExistence type="predicted"/>
<gene>
    <name evidence="2" type="ORF">QSG27_00450</name>
</gene>
<reference evidence="2 3" key="1">
    <citation type="submission" date="2023-06" db="EMBL/GenBank/DDBJ databases">
        <title>Azospirillum isscasensis sp.nov, a bacterium isolated from rhizosphere soil of rice.</title>
        <authorList>
            <person name="Wang H."/>
        </authorList>
    </citation>
    <scope>NUCLEOTIDE SEQUENCE [LARGE SCALE GENOMIC DNA]</scope>
    <source>
        <strain evidence="2 3">C340-1</strain>
    </source>
</reference>
<keyword evidence="3" id="KW-1185">Reference proteome</keyword>
<name>A0ABU0WAE9_9PROT</name>
<dbReference type="Pfam" id="PF01425">
    <property type="entry name" value="Amidase"/>
    <property type="match status" value="1"/>
</dbReference>
<sequence>MTDALNAFIEPDLRIDGAPDGPLAGLTFAVKDLYATAGRVTGAGNPDWKRTHAPEPRHAAAVQALLGAGASVRGIVHTDELAFSLNGRNFHYGTPLNSAAPDRVPGGSSNGSASAVAGGAVDVALGTDTGGSVRVPASHCGLFGIRPTHGVISGEGIVPLAPSFDAVGWFARDAATLAALGDVLLPPDAAGTPETVTGLIVAGDAFAEADPEIRDAFVPLLAALETAFGLIARDGALAPLPLADAFEATRLLTMAELKRVHGDWMRTTRPAFGPGLAARFQAALDLPEHATVPAQAVRTAVTAHLRGTLAGGVLAVLPTVPAPPPFRDDPQETLEAYRFRAQRLTCPAGLAGVPQVSIPAVRIGGAPVGLSLVGAAGSDRLLLAAAAKAAEAIATITAPGSAIS</sequence>
<dbReference type="EMBL" id="JAUJFI010000001">
    <property type="protein sequence ID" value="MDQ2101159.1"/>
    <property type="molecule type" value="Genomic_DNA"/>
</dbReference>
<organism evidence="2 3">
    <name type="scientific">Azospirillum isscasi</name>
    <dbReference type="NCBI Taxonomy" id="3053926"/>
    <lineage>
        <taxon>Bacteria</taxon>
        <taxon>Pseudomonadati</taxon>
        <taxon>Pseudomonadota</taxon>
        <taxon>Alphaproteobacteria</taxon>
        <taxon>Rhodospirillales</taxon>
        <taxon>Azospirillaceae</taxon>
        <taxon>Azospirillum</taxon>
    </lineage>
</organism>
<dbReference type="PANTHER" id="PTHR46310">
    <property type="entry name" value="AMIDASE 1"/>
    <property type="match status" value="1"/>
</dbReference>
<accession>A0ABU0WAE9</accession>
<protein>
    <submittedName>
        <fullName evidence="2">Amidase</fullName>
        <ecNumber evidence="2">3.5.1.4</ecNumber>
    </submittedName>
</protein>
<dbReference type="NCBIfam" id="NF006169">
    <property type="entry name" value="PRK08310.1"/>
    <property type="match status" value="1"/>
</dbReference>
<dbReference type="InterPro" id="IPR036928">
    <property type="entry name" value="AS_sf"/>
</dbReference>
<evidence type="ECO:0000259" key="1">
    <source>
        <dbReference type="Pfam" id="PF01425"/>
    </source>
</evidence>
<keyword evidence="2" id="KW-0378">Hydrolase</keyword>
<dbReference type="EC" id="3.5.1.4" evidence="2"/>
<dbReference type="RefSeq" id="WP_306703145.1">
    <property type="nucleotide sequence ID" value="NZ_JAUJFI010000001.1"/>
</dbReference>
<dbReference type="Gene3D" id="3.90.1300.10">
    <property type="entry name" value="Amidase signature (AS) domain"/>
    <property type="match status" value="1"/>
</dbReference>
<feature type="domain" description="Amidase" evidence="1">
    <location>
        <begin position="14"/>
        <end position="383"/>
    </location>
</feature>
<dbReference type="InterPro" id="IPR023631">
    <property type="entry name" value="Amidase_dom"/>
</dbReference>
<dbReference type="SUPFAM" id="SSF75304">
    <property type="entry name" value="Amidase signature (AS) enzymes"/>
    <property type="match status" value="1"/>
</dbReference>
<comment type="caution">
    <text evidence="2">The sequence shown here is derived from an EMBL/GenBank/DDBJ whole genome shotgun (WGS) entry which is preliminary data.</text>
</comment>
<evidence type="ECO:0000313" key="2">
    <source>
        <dbReference type="EMBL" id="MDQ2101159.1"/>
    </source>
</evidence>
<evidence type="ECO:0000313" key="3">
    <source>
        <dbReference type="Proteomes" id="UP001227317"/>
    </source>
</evidence>